<evidence type="ECO:0000256" key="7">
    <source>
        <dbReference type="SAM" id="Phobius"/>
    </source>
</evidence>
<evidence type="ECO:0000313" key="10">
    <source>
        <dbReference type="EMBL" id="BAM04367.1"/>
    </source>
</evidence>
<dbReference type="Pfam" id="PF02683">
    <property type="entry name" value="DsbD_TM"/>
    <property type="match status" value="1"/>
</dbReference>
<feature type="transmembrane region" description="Helical" evidence="7">
    <location>
        <begin position="395"/>
        <end position="419"/>
    </location>
</feature>
<evidence type="ECO:0000259" key="9">
    <source>
        <dbReference type="PROSITE" id="PS51352"/>
    </source>
</evidence>
<feature type="domain" description="Thioredoxin" evidence="9">
    <location>
        <begin position="505"/>
        <end position="640"/>
    </location>
</feature>
<dbReference type="GO" id="GO:0015035">
    <property type="term" value="F:protein-disulfide reductase activity"/>
    <property type="evidence" value="ECO:0007669"/>
    <property type="project" value="TreeGrafter"/>
</dbReference>
<gene>
    <name evidence="10" type="ordered locus">PSMK_22080</name>
</gene>
<dbReference type="HOGENOM" id="CLU_426902_0_0_0"/>
<evidence type="ECO:0000256" key="6">
    <source>
        <dbReference type="ARBA" id="ARBA00023136"/>
    </source>
</evidence>
<sequence length="641" mass="65004">MAARLILLLLLAMTLGPLAQAQGWRAELPQKPNDSTAHVAVRAELSTGGGAVAPGGSLVVAVVLEHDPGWHTHTQAPVVPPALGDASLYIATAVAVEPDPGAPLAAHAGFTAWPEPEVVEVAFLDEPVDYAVFGGVGVVYVPVTVAADAAEGVYPLAVAVTLQACDDTRCMRPVRGATLPLEVEVKAGAASGTPPPLFDGFDPGVWAEIHAGTSPAAAGPAGGVGLGFFGRSVRVDPAGWAGFAALLLLAASGGLLLNLTPCVLPVLPIKAMGLAAKADSRGQALAAGLLTGVGIVGFWLALGAAIASLTGLDAVHSLFQRPLFTLGVGAVIAVLAVGMAGWFTIPLPRAVYAVDTARGGWLGHLLLGVMTAVLSTPCTAPFMGSAAAWATTRPAGVTLAVFAAIGVGMALPYVLLAAFPKLVAWVPRAGPGAAAVKQVMALAMLAAAAYFVGAGLLALGARAAGHAAWFAIPWLLVAAAAVAAWKAWRHARGRAWPVVFSAVAAATLAGAAWFSFAASEDEPIDWIAYEPGVLERLAAEDRVAVIDFTADWCINCKVLERTVLFSDAVSGLADGGVAFVKVDLTGSNAAGEALLADAGRVAIPALLVRAPDGRVTLNSEAYTAGQVVDAARRASDAHRRP</sequence>
<dbReference type="KEGG" id="phm:PSMK_22080"/>
<dbReference type="eggNOG" id="COG4232">
    <property type="taxonomic scope" value="Bacteria"/>
</dbReference>
<keyword evidence="2" id="KW-1003">Cell membrane</keyword>
<keyword evidence="11" id="KW-1185">Reference proteome</keyword>
<dbReference type="OrthoDB" id="9811036at2"/>
<dbReference type="STRING" id="1142394.PSMK_22080"/>
<dbReference type="RefSeq" id="WP_014437585.1">
    <property type="nucleotide sequence ID" value="NC_017080.1"/>
</dbReference>
<organism evidence="10 11">
    <name type="scientific">Phycisphaera mikurensis (strain NBRC 102666 / KCTC 22515 / FYK2301M01)</name>
    <dbReference type="NCBI Taxonomy" id="1142394"/>
    <lineage>
        <taxon>Bacteria</taxon>
        <taxon>Pseudomonadati</taxon>
        <taxon>Planctomycetota</taxon>
        <taxon>Phycisphaerae</taxon>
        <taxon>Phycisphaerales</taxon>
        <taxon>Phycisphaeraceae</taxon>
        <taxon>Phycisphaera</taxon>
    </lineage>
</organism>
<feature type="chain" id="PRO_5003629729" description="Thioredoxin domain-containing protein" evidence="8">
    <location>
        <begin position="22"/>
        <end position="641"/>
    </location>
</feature>
<name>I0IGH9_PHYMF</name>
<evidence type="ECO:0000256" key="3">
    <source>
        <dbReference type="ARBA" id="ARBA00022692"/>
    </source>
</evidence>
<dbReference type="GO" id="GO:0045454">
    <property type="term" value="P:cell redox homeostasis"/>
    <property type="evidence" value="ECO:0007669"/>
    <property type="project" value="TreeGrafter"/>
</dbReference>
<dbReference type="SUPFAM" id="SSF52833">
    <property type="entry name" value="Thioredoxin-like"/>
    <property type="match status" value="1"/>
</dbReference>
<dbReference type="InterPro" id="IPR003834">
    <property type="entry name" value="Cyt_c_assmbl_TM_dom"/>
</dbReference>
<dbReference type="Gene3D" id="3.40.30.10">
    <property type="entry name" value="Glutaredoxin"/>
    <property type="match status" value="1"/>
</dbReference>
<evidence type="ECO:0000256" key="1">
    <source>
        <dbReference type="ARBA" id="ARBA00004651"/>
    </source>
</evidence>
<keyword evidence="8" id="KW-0732">Signal</keyword>
<proteinExistence type="predicted"/>
<accession>I0IGH9</accession>
<dbReference type="AlphaFoldDB" id="I0IGH9"/>
<protein>
    <recommendedName>
        <fullName evidence="9">Thioredoxin domain-containing protein</fullName>
    </recommendedName>
</protein>
<evidence type="ECO:0000256" key="5">
    <source>
        <dbReference type="ARBA" id="ARBA00022989"/>
    </source>
</evidence>
<dbReference type="GO" id="GO:0005886">
    <property type="term" value="C:plasma membrane"/>
    <property type="evidence" value="ECO:0007669"/>
    <property type="project" value="UniProtKB-SubCell"/>
</dbReference>
<keyword evidence="4" id="KW-0201">Cytochrome c-type biogenesis</keyword>
<evidence type="ECO:0000313" key="11">
    <source>
        <dbReference type="Proteomes" id="UP000007881"/>
    </source>
</evidence>
<dbReference type="PROSITE" id="PS51352">
    <property type="entry name" value="THIOREDOXIN_2"/>
    <property type="match status" value="1"/>
</dbReference>
<feature type="transmembrane region" description="Helical" evidence="7">
    <location>
        <begin position="285"/>
        <end position="311"/>
    </location>
</feature>
<feature type="transmembrane region" description="Helical" evidence="7">
    <location>
        <begin position="365"/>
        <end position="389"/>
    </location>
</feature>
<dbReference type="GO" id="GO:0017004">
    <property type="term" value="P:cytochrome complex assembly"/>
    <property type="evidence" value="ECO:0007669"/>
    <property type="project" value="UniProtKB-KW"/>
</dbReference>
<keyword evidence="6 7" id="KW-0472">Membrane</keyword>
<dbReference type="PANTHER" id="PTHR32234">
    <property type="entry name" value="THIOL:DISULFIDE INTERCHANGE PROTEIN DSBD"/>
    <property type="match status" value="1"/>
</dbReference>
<evidence type="ECO:0000256" key="2">
    <source>
        <dbReference type="ARBA" id="ARBA00022475"/>
    </source>
</evidence>
<reference evidence="10 11" key="1">
    <citation type="submission" date="2012-02" db="EMBL/GenBank/DDBJ databases">
        <title>Complete genome sequence of Phycisphaera mikurensis NBRC 102666.</title>
        <authorList>
            <person name="Ankai A."/>
            <person name="Hosoyama A."/>
            <person name="Terui Y."/>
            <person name="Sekine M."/>
            <person name="Fukai R."/>
            <person name="Kato Y."/>
            <person name="Nakamura S."/>
            <person name="Yamada-Narita S."/>
            <person name="Kawakoshi A."/>
            <person name="Fukunaga Y."/>
            <person name="Yamazaki S."/>
            <person name="Fujita N."/>
        </authorList>
    </citation>
    <scope>NUCLEOTIDE SEQUENCE [LARGE SCALE GENOMIC DNA]</scope>
    <source>
        <strain evidence="11">NBRC 102666 / KCTC 22515 / FYK2301M01</strain>
    </source>
</reference>
<feature type="transmembrane region" description="Helical" evidence="7">
    <location>
        <begin position="467"/>
        <end position="488"/>
    </location>
</feature>
<keyword evidence="3 7" id="KW-0812">Transmembrane</keyword>
<dbReference type="Proteomes" id="UP000007881">
    <property type="component" value="Chromosome"/>
</dbReference>
<dbReference type="Pfam" id="PF13899">
    <property type="entry name" value="Thioredoxin_7"/>
    <property type="match status" value="1"/>
</dbReference>
<dbReference type="InterPro" id="IPR013766">
    <property type="entry name" value="Thioredoxin_domain"/>
</dbReference>
<dbReference type="InterPro" id="IPR036249">
    <property type="entry name" value="Thioredoxin-like_sf"/>
</dbReference>
<dbReference type="PATRIC" id="fig|1142394.8.peg.2279"/>
<dbReference type="PANTHER" id="PTHR32234:SF0">
    <property type="entry name" value="THIOL:DISULFIDE INTERCHANGE PROTEIN DSBD"/>
    <property type="match status" value="1"/>
</dbReference>
<feature type="transmembrane region" description="Helical" evidence="7">
    <location>
        <begin position="439"/>
        <end position="461"/>
    </location>
</feature>
<feature type="signal peptide" evidence="8">
    <location>
        <begin position="1"/>
        <end position="21"/>
    </location>
</feature>
<feature type="transmembrane region" description="Helical" evidence="7">
    <location>
        <begin position="240"/>
        <end position="264"/>
    </location>
</feature>
<feature type="transmembrane region" description="Helical" evidence="7">
    <location>
        <begin position="495"/>
        <end position="516"/>
    </location>
</feature>
<comment type="subcellular location">
    <subcellularLocation>
        <location evidence="1">Cell membrane</location>
        <topology evidence="1">Multi-pass membrane protein</topology>
    </subcellularLocation>
</comment>
<evidence type="ECO:0000256" key="8">
    <source>
        <dbReference type="SAM" id="SignalP"/>
    </source>
</evidence>
<feature type="transmembrane region" description="Helical" evidence="7">
    <location>
        <begin position="323"/>
        <end position="345"/>
    </location>
</feature>
<dbReference type="EMBL" id="AP012338">
    <property type="protein sequence ID" value="BAM04367.1"/>
    <property type="molecule type" value="Genomic_DNA"/>
</dbReference>
<evidence type="ECO:0000256" key="4">
    <source>
        <dbReference type="ARBA" id="ARBA00022748"/>
    </source>
</evidence>
<keyword evidence="5 7" id="KW-1133">Transmembrane helix</keyword>